<reference evidence="3 4" key="1">
    <citation type="submission" date="2015-09" db="EMBL/GenBank/DDBJ databases">
        <title>Sorangium comparison.</title>
        <authorList>
            <person name="Zaburannyi N."/>
            <person name="Bunk B."/>
            <person name="Overmann J."/>
            <person name="Mueller R."/>
        </authorList>
    </citation>
    <scope>NUCLEOTIDE SEQUENCE [LARGE SCALE GENOMIC DNA]</scope>
    <source>
        <strain evidence="3 4">So ce26</strain>
    </source>
</reference>
<dbReference type="GO" id="GO:0017000">
    <property type="term" value="P:antibiotic biosynthetic process"/>
    <property type="evidence" value="ECO:0007669"/>
    <property type="project" value="UniProtKB-ARBA"/>
</dbReference>
<dbReference type="InterPro" id="IPR010610">
    <property type="entry name" value="EryCIII-like_C"/>
</dbReference>
<dbReference type="CDD" id="cd03784">
    <property type="entry name" value="GT1_Gtf-like"/>
    <property type="match status" value="1"/>
</dbReference>
<dbReference type="SUPFAM" id="SSF53756">
    <property type="entry name" value="UDP-Glycosyltransferase/glycogen phosphorylase"/>
    <property type="match status" value="1"/>
</dbReference>
<gene>
    <name evidence="3" type="ORF">SOCE26_099660</name>
</gene>
<accession>A0A2L0FAB5</accession>
<dbReference type="GO" id="GO:0008194">
    <property type="term" value="F:UDP-glycosyltransferase activity"/>
    <property type="evidence" value="ECO:0007669"/>
    <property type="project" value="InterPro"/>
</dbReference>
<dbReference type="GO" id="GO:0016758">
    <property type="term" value="F:hexosyltransferase activity"/>
    <property type="evidence" value="ECO:0007669"/>
    <property type="project" value="UniProtKB-ARBA"/>
</dbReference>
<organism evidence="3 4">
    <name type="scientific">Sorangium cellulosum</name>
    <name type="common">Polyangium cellulosum</name>
    <dbReference type="NCBI Taxonomy" id="56"/>
    <lineage>
        <taxon>Bacteria</taxon>
        <taxon>Pseudomonadati</taxon>
        <taxon>Myxococcota</taxon>
        <taxon>Polyangia</taxon>
        <taxon>Polyangiales</taxon>
        <taxon>Polyangiaceae</taxon>
        <taxon>Sorangium</taxon>
    </lineage>
</organism>
<dbReference type="Proteomes" id="UP000238348">
    <property type="component" value="Chromosome"/>
</dbReference>
<feature type="region of interest" description="Disordered" evidence="1">
    <location>
        <begin position="426"/>
        <end position="459"/>
    </location>
</feature>
<dbReference type="PANTHER" id="PTHR48050:SF13">
    <property type="entry name" value="STEROL 3-BETA-GLUCOSYLTRANSFERASE UGT80A2"/>
    <property type="match status" value="1"/>
</dbReference>
<dbReference type="OrthoDB" id="9805366at2"/>
<dbReference type="Pfam" id="PF06722">
    <property type="entry name" value="EryCIII-like_C"/>
    <property type="match status" value="1"/>
</dbReference>
<dbReference type="RefSeq" id="WP_104986296.1">
    <property type="nucleotide sequence ID" value="NZ_CP012673.1"/>
</dbReference>
<name>A0A2L0FAB5_SORCE</name>
<evidence type="ECO:0000313" key="4">
    <source>
        <dbReference type="Proteomes" id="UP000238348"/>
    </source>
</evidence>
<protein>
    <recommendedName>
        <fullName evidence="2">Erythromycin biosynthesis protein CIII-like C-terminal domain-containing protein</fullName>
    </recommendedName>
</protein>
<dbReference type="AlphaFoldDB" id="A0A2L0FAB5"/>
<proteinExistence type="predicted"/>
<dbReference type="InterPro" id="IPR050426">
    <property type="entry name" value="Glycosyltransferase_28"/>
</dbReference>
<sequence length="459" mass="48371">MTSDTTPERFTFLMTTPAEAGHLFRILELSQALSARGHRVLVHTSSSVEAAVRAAGAEIVPYGRYEDIVMRLRDHPAEGLLRRLPTIPRNLIRFREAVVESSVALAEELAPIIRRERVDCVVHDTFGFGAAYAAERAGIPWASAGNAATVLDAGGLPMLARTLKLPRFITGRPALVHAFVDKLLPLQRARAALDLPPRRPGGPAEFLRLASSPMLHIVQVHRGFVAGIPLRDHQVFAGPVSFNMPGGHRAEASPLGAPVDVQPGTVLVSTTTTGKDDGLLRRVLQAVAPMGIPILATAASAEDVPTGLGAHVRIERYIPHEQVFPKVAAVICHGGWGTIGRALESGVPMLVIPLFGDQPVNAAQVERGGFGLRLSLAEATPEAIRARLKALLADRAMRERVKAAAAEIRALKSDAVAARALEQLAGGSAEGERAGRAAPPPAAGSRAEAGPVPPAAAGG</sequence>
<dbReference type="Gene3D" id="3.40.50.2000">
    <property type="entry name" value="Glycogen Phosphorylase B"/>
    <property type="match status" value="2"/>
</dbReference>
<evidence type="ECO:0000313" key="3">
    <source>
        <dbReference type="EMBL" id="AUX48432.1"/>
    </source>
</evidence>
<dbReference type="EMBL" id="CP012673">
    <property type="protein sequence ID" value="AUX48432.1"/>
    <property type="molecule type" value="Genomic_DNA"/>
</dbReference>
<feature type="domain" description="Erythromycin biosynthesis protein CIII-like C-terminal" evidence="2">
    <location>
        <begin position="282"/>
        <end position="411"/>
    </location>
</feature>
<evidence type="ECO:0000256" key="1">
    <source>
        <dbReference type="SAM" id="MobiDB-lite"/>
    </source>
</evidence>
<evidence type="ECO:0000259" key="2">
    <source>
        <dbReference type="Pfam" id="PF06722"/>
    </source>
</evidence>
<dbReference type="PANTHER" id="PTHR48050">
    <property type="entry name" value="STEROL 3-BETA-GLUCOSYLTRANSFERASE"/>
    <property type="match status" value="1"/>
</dbReference>
<dbReference type="InterPro" id="IPR002213">
    <property type="entry name" value="UDP_glucos_trans"/>
</dbReference>